<dbReference type="InterPro" id="IPR007227">
    <property type="entry name" value="Cell_shape_determining_MreD"/>
</dbReference>
<dbReference type="PANTHER" id="PTHR37484">
    <property type="entry name" value="ROD SHAPE-DETERMINING PROTEIN MRED"/>
    <property type="match status" value="1"/>
</dbReference>
<keyword evidence="5" id="KW-0133">Cell shape</keyword>
<feature type="transmembrane region" description="Helical" evidence="8">
    <location>
        <begin position="124"/>
        <end position="144"/>
    </location>
</feature>
<dbReference type="InterPro" id="IPR026034">
    <property type="entry name" value="MreD_proteobac"/>
</dbReference>
<evidence type="ECO:0000256" key="4">
    <source>
        <dbReference type="ARBA" id="ARBA00022692"/>
    </source>
</evidence>
<name>A0A4Y8UHD8_9GAMM</name>
<feature type="transmembrane region" description="Helical" evidence="8">
    <location>
        <begin position="46"/>
        <end position="67"/>
    </location>
</feature>
<evidence type="ECO:0000256" key="5">
    <source>
        <dbReference type="ARBA" id="ARBA00022960"/>
    </source>
</evidence>
<evidence type="ECO:0000313" key="9">
    <source>
        <dbReference type="EMBL" id="TFH67197.1"/>
    </source>
</evidence>
<dbReference type="GO" id="GO:0005886">
    <property type="term" value="C:plasma membrane"/>
    <property type="evidence" value="ECO:0007669"/>
    <property type="project" value="UniProtKB-SubCell"/>
</dbReference>
<evidence type="ECO:0000256" key="1">
    <source>
        <dbReference type="ARBA" id="ARBA00004651"/>
    </source>
</evidence>
<evidence type="ECO:0000256" key="3">
    <source>
        <dbReference type="ARBA" id="ARBA00022475"/>
    </source>
</evidence>
<dbReference type="Proteomes" id="UP000298133">
    <property type="component" value="Unassembled WGS sequence"/>
</dbReference>
<keyword evidence="10" id="KW-1185">Reference proteome</keyword>
<comment type="similarity">
    <text evidence="2">Belongs to the MreD family.</text>
</comment>
<gene>
    <name evidence="9" type="primary">mreD</name>
    <name evidence="9" type="ORF">E3W66_09230</name>
</gene>
<dbReference type="EMBL" id="SPIA01000004">
    <property type="protein sequence ID" value="TFH67197.1"/>
    <property type="molecule type" value="Genomic_DNA"/>
</dbReference>
<dbReference type="GO" id="GO:0008360">
    <property type="term" value="P:regulation of cell shape"/>
    <property type="evidence" value="ECO:0007669"/>
    <property type="project" value="UniProtKB-KW"/>
</dbReference>
<protein>
    <submittedName>
        <fullName evidence="9">Rod shape-determining protein MreD</fullName>
    </submittedName>
</protein>
<feature type="transmembrane region" description="Helical" evidence="8">
    <location>
        <begin position="97"/>
        <end position="117"/>
    </location>
</feature>
<accession>A0A4Y8UHD8</accession>
<comment type="subcellular location">
    <subcellularLocation>
        <location evidence="1">Cell membrane</location>
        <topology evidence="1">Multi-pass membrane protein</topology>
    </subcellularLocation>
</comment>
<evidence type="ECO:0000256" key="7">
    <source>
        <dbReference type="ARBA" id="ARBA00023136"/>
    </source>
</evidence>
<dbReference type="AlphaFoldDB" id="A0A4Y8UHD8"/>
<organism evidence="9 10">
    <name type="scientific">Gammaproteobacteria bacterium LSUCC0057</name>
    <dbReference type="NCBI Taxonomy" id="2559237"/>
    <lineage>
        <taxon>Bacteria</taxon>
        <taxon>Pseudomonadati</taxon>
        <taxon>Pseudomonadota</taxon>
        <taxon>Gammaproteobacteria</taxon>
        <taxon>Cellvibrionales</taxon>
        <taxon>Porticoccaceae</taxon>
        <taxon>SAR92 clade</taxon>
    </lineage>
</organism>
<evidence type="ECO:0000256" key="6">
    <source>
        <dbReference type="ARBA" id="ARBA00022989"/>
    </source>
</evidence>
<reference evidence="9 10" key="1">
    <citation type="submission" date="2019-03" db="EMBL/GenBank/DDBJ databases">
        <title>Draft genome of Gammaproteobacteria bacterium LSUCC0057, a member of the SAR92 clade.</title>
        <authorList>
            <person name="Lanclos V.C."/>
            <person name="Doiron C."/>
            <person name="Henson M.W."/>
            <person name="Thrash J.C."/>
        </authorList>
    </citation>
    <scope>NUCLEOTIDE SEQUENCE [LARGE SCALE GENOMIC DNA]</scope>
    <source>
        <strain evidence="9 10">LSUCC0057</strain>
    </source>
</reference>
<comment type="caution">
    <text evidence="9">The sequence shown here is derived from an EMBL/GenBank/DDBJ whole genome shotgun (WGS) entry which is preliminary data.</text>
</comment>
<proteinExistence type="inferred from homology"/>
<dbReference type="Pfam" id="PF04093">
    <property type="entry name" value="MreD"/>
    <property type="match status" value="1"/>
</dbReference>
<keyword evidence="6 8" id="KW-1133">Transmembrane helix</keyword>
<evidence type="ECO:0000313" key="10">
    <source>
        <dbReference type="Proteomes" id="UP000298133"/>
    </source>
</evidence>
<keyword evidence="3" id="KW-1003">Cell membrane</keyword>
<keyword evidence="4 8" id="KW-0812">Transmembrane</keyword>
<dbReference type="NCBIfam" id="TIGR03426">
    <property type="entry name" value="shape_MreD"/>
    <property type="match status" value="1"/>
</dbReference>
<dbReference type="PANTHER" id="PTHR37484:SF1">
    <property type="entry name" value="ROD SHAPE-DETERMINING PROTEIN MRED"/>
    <property type="match status" value="1"/>
</dbReference>
<evidence type="ECO:0000256" key="2">
    <source>
        <dbReference type="ARBA" id="ARBA00007776"/>
    </source>
</evidence>
<keyword evidence="7 8" id="KW-0472">Membrane</keyword>
<sequence>MLSFNVAFPATLLLALLAHLWPSSFQFSAYQPHYLLLVMIFWLSRAPKRCGLVCAAALGLLADLLYGGALGQQLLSFAVLGYLLLSLQRVLLSPTLLQQAVIVALLVALANLWLLGWARFDGGLSAVSPALLSALLSGLIWPLLGRLLDTFYDSGEIR</sequence>
<evidence type="ECO:0000256" key="8">
    <source>
        <dbReference type="SAM" id="Phobius"/>
    </source>
</evidence>